<evidence type="ECO:0000256" key="1">
    <source>
        <dbReference type="SAM" id="Phobius"/>
    </source>
</evidence>
<keyword evidence="1" id="KW-0812">Transmembrane</keyword>
<dbReference type="InterPro" id="IPR025828">
    <property type="entry name" value="Put_sensor_dom"/>
</dbReference>
<keyword evidence="4" id="KW-1185">Reference proteome</keyword>
<dbReference type="AlphaFoldDB" id="A0A8U0IL47"/>
<dbReference type="EMBL" id="CP096658">
    <property type="protein sequence ID" value="UPW00924.1"/>
    <property type="molecule type" value="Genomic_DNA"/>
</dbReference>
<dbReference type="RefSeq" id="WP_248655331.1">
    <property type="nucleotide sequence ID" value="NZ_CP096658.1"/>
</dbReference>
<sequence length="249" mass="26400">MATDHSTSPSASRLWGVFGVPFRLQTYRNLLYLVLSFPLGLAYFVFLSVGLSLGVGLAITVVGIPILLAVLAISTGLAGVEREIATLLLGVEVESPGWVVTEEGTITERTKRLVTDLGTWKALAYLGTKLVVGVAAFVTVTTLLVTAVSMLAVPLVYDQPGVYVGVVTDAPIRLHPSLYVVWRNLLVGVETVVSIGSWQVRTLPAALGVAGFGVLLGVASLHLLNGLARFSAWYTKLMLGANGELPSLR</sequence>
<gene>
    <name evidence="3" type="ORF">M0R88_02190</name>
</gene>
<dbReference type="KEGG" id="haxz:M0R88_02190"/>
<accession>A0A8U0IL47</accession>
<keyword evidence="1" id="KW-0472">Membrane</keyword>
<protein>
    <submittedName>
        <fullName evidence="3">Sensor domain-containing protein</fullName>
    </submittedName>
</protein>
<evidence type="ECO:0000313" key="3">
    <source>
        <dbReference type="EMBL" id="UPW00924.1"/>
    </source>
</evidence>
<dbReference type="Proteomes" id="UP000830434">
    <property type="component" value="Chromosome"/>
</dbReference>
<reference evidence="3" key="1">
    <citation type="submission" date="2022-04" db="EMBL/GenBank/DDBJ databases">
        <title>Diverse halophilic archaea isolated from saline environments.</title>
        <authorList>
            <person name="Cui H.-L."/>
        </authorList>
    </citation>
    <scope>NUCLEOTIDE SEQUENCE</scope>
    <source>
        <strain evidence="3">XZYJT40</strain>
    </source>
</reference>
<keyword evidence="1" id="KW-1133">Transmembrane helix</keyword>
<dbReference type="Pfam" id="PF13796">
    <property type="entry name" value="Sensor"/>
    <property type="match status" value="1"/>
</dbReference>
<dbReference type="GeneID" id="72188627"/>
<feature type="domain" description="Putative sensor" evidence="2">
    <location>
        <begin position="32"/>
        <end position="239"/>
    </location>
</feature>
<proteinExistence type="predicted"/>
<organism evidence="3 4">
    <name type="scientific">Halorussus gelatinilyticus</name>
    <dbReference type="NCBI Taxonomy" id="2937524"/>
    <lineage>
        <taxon>Archaea</taxon>
        <taxon>Methanobacteriati</taxon>
        <taxon>Methanobacteriota</taxon>
        <taxon>Stenosarchaea group</taxon>
        <taxon>Halobacteria</taxon>
        <taxon>Halobacteriales</taxon>
        <taxon>Haladaptataceae</taxon>
        <taxon>Halorussus</taxon>
    </lineage>
</organism>
<feature type="transmembrane region" description="Helical" evidence="1">
    <location>
        <begin position="30"/>
        <end position="51"/>
    </location>
</feature>
<name>A0A8U0IL47_9EURY</name>
<evidence type="ECO:0000313" key="4">
    <source>
        <dbReference type="Proteomes" id="UP000830434"/>
    </source>
</evidence>
<evidence type="ECO:0000259" key="2">
    <source>
        <dbReference type="Pfam" id="PF13796"/>
    </source>
</evidence>
<feature type="transmembrane region" description="Helical" evidence="1">
    <location>
        <begin position="130"/>
        <end position="157"/>
    </location>
</feature>
<feature type="transmembrane region" description="Helical" evidence="1">
    <location>
        <begin position="57"/>
        <end position="80"/>
    </location>
</feature>
<feature type="transmembrane region" description="Helical" evidence="1">
    <location>
        <begin position="205"/>
        <end position="224"/>
    </location>
</feature>